<feature type="compositionally biased region" description="Low complexity" evidence="1">
    <location>
        <begin position="1"/>
        <end position="14"/>
    </location>
</feature>
<feature type="region of interest" description="Disordered" evidence="1">
    <location>
        <begin position="1"/>
        <end position="153"/>
    </location>
</feature>
<accession>A0A8H6ZUW5</accession>
<feature type="region of interest" description="Disordered" evidence="1">
    <location>
        <begin position="264"/>
        <end position="328"/>
    </location>
</feature>
<dbReference type="EMBL" id="JACETU010000005">
    <property type="protein sequence ID" value="KAF7428609.1"/>
    <property type="molecule type" value="Genomic_DNA"/>
</dbReference>
<comment type="caution">
    <text evidence="2">The sequence shown here is derived from an EMBL/GenBank/DDBJ whole genome shotgun (WGS) entry which is preliminary data.</text>
</comment>
<dbReference type="Proteomes" id="UP000623687">
    <property type="component" value="Unassembled WGS sequence"/>
</dbReference>
<evidence type="ECO:0000313" key="2">
    <source>
        <dbReference type="EMBL" id="KAF7428609.1"/>
    </source>
</evidence>
<proteinExistence type="predicted"/>
<sequence>MPKSTTKATGKATKPITDFFTRRPRTISHDSGPQPSQSPKRALNPSNTKKSKDRIRDQDANTMPALKVDVPARPVASLPTPLPDSEPGHRSTRDATKPKALHSHNASALGLGLPVTSSQSSQSTINKTTSRTAVKPSGKRKKNIDDDSDNEHRLDSMITVIKRPTKNAKAHTFILTPSPTAKVNVAPALATPPISHKRPRLLSPEPSIIVPSSQSDEMEVDVSRLSIREVDVVKDSVDKWRQDPQLVSIKALQNREASVPATLLASEDDHHSVVSGSSATSLPRSSPGEISTRTSNTSVNDDDCIPDVYAGSLTPPPSSPRAAPSMKAPVALSGEAKAAQIIADIKARCEASRESSEERALKDFKDNLDSDSDLEDLLINPIIMRKSTRASKQEPSANASSSGSKRYDLRTKRSSLDGPTARPPPTKYPETITDVKGKGKATGRPSASSRRVENPLDALLKEKKNAEKKGKGADALRAAETAVAGKQGLLAEMDEEDPAWQDEGAAFSALKYRDRLEKDLSSDGANDDHEMGEEDQQRLFGRKCSKSINVILDKDKGKTVDTESESKPFGIPLWLDATDQMEVEHEVPQFTAPDDNPVWGSLAAALTRQDVPLSSLLLETLPTSLLSSIVPYACQLALSDDHPRLGLSAYLTLSRLWSGPLQSAAVLPVSVLYSALDRLGADPAILLKAGWASVGPHRGPTSDSTTREKMLYRLIYLTTSAARFGSLIPQEIPNVLLLLSHVALDPSCSQDITRDLIMAVHDICSSIGPSDDVIPDIESAVCNKLLGFLADVEPINKDYVVGLLASGSGRTMRIARVIARSIILDKRAVTSTGYSNLPPLFPLVKALLNDASGRDIFQINSQTDYVDLGYYVHILAVALSAIDLYTENEKAQKPEPFSPSMLGLGRRPEKPDTPLQLIKLALDSLHSRIADTRAAHLDRSRTKAAIKQLSMRVHYQRRAAVSSYVSRKQSIQSYFTPASR</sequence>
<organism evidence="2 3">
    <name type="scientific">Pleurotus ostreatus</name>
    <name type="common">Oyster mushroom</name>
    <name type="synonym">White-rot fungus</name>
    <dbReference type="NCBI Taxonomy" id="5322"/>
    <lineage>
        <taxon>Eukaryota</taxon>
        <taxon>Fungi</taxon>
        <taxon>Dikarya</taxon>
        <taxon>Basidiomycota</taxon>
        <taxon>Agaricomycotina</taxon>
        <taxon>Agaricomycetes</taxon>
        <taxon>Agaricomycetidae</taxon>
        <taxon>Agaricales</taxon>
        <taxon>Pleurotineae</taxon>
        <taxon>Pleurotaceae</taxon>
        <taxon>Pleurotus</taxon>
    </lineage>
</organism>
<evidence type="ECO:0000256" key="1">
    <source>
        <dbReference type="SAM" id="MobiDB-lite"/>
    </source>
</evidence>
<feature type="compositionally biased region" description="Basic and acidic residues" evidence="1">
    <location>
        <begin position="405"/>
        <end position="415"/>
    </location>
</feature>
<name>A0A8H6ZUW5_PLEOS</name>
<feature type="region of interest" description="Disordered" evidence="1">
    <location>
        <begin position="386"/>
        <end position="455"/>
    </location>
</feature>
<dbReference type="RefSeq" id="XP_036630981.1">
    <property type="nucleotide sequence ID" value="XM_036777361.1"/>
</dbReference>
<dbReference type="OrthoDB" id="5599613at2759"/>
<dbReference type="VEuPathDB" id="FungiDB:PC9H_007836"/>
<dbReference type="AlphaFoldDB" id="A0A8H6ZUW5"/>
<feature type="compositionally biased region" description="Polar residues" evidence="1">
    <location>
        <begin position="393"/>
        <end position="404"/>
    </location>
</feature>
<reference evidence="2" key="1">
    <citation type="submission" date="2019-07" db="EMBL/GenBank/DDBJ databases">
        <authorList>
            <person name="Palmer J.M."/>
        </authorList>
    </citation>
    <scope>NUCLEOTIDE SEQUENCE</scope>
    <source>
        <strain evidence="2">PC9</strain>
    </source>
</reference>
<feature type="compositionally biased region" description="Polar residues" evidence="1">
    <location>
        <begin position="274"/>
        <end position="299"/>
    </location>
</feature>
<protein>
    <submittedName>
        <fullName evidence="2">Uncharacterized protein</fullName>
    </submittedName>
</protein>
<feature type="compositionally biased region" description="Polar residues" evidence="1">
    <location>
        <begin position="29"/>
        <end position="48"/>
    </location>
</feature>
<dbReference type="GeneID" id="59377654"/>
<keyword evidence="3" id="KW-1185">Reference proteome</keyword>
<gene>
    <name evidence="2" type="ORF">PC9H_007836</name>
</gene>
<feature type="compositionally biased region" description="Basic and acidic residues" evidence="1">
    <location>
        <begin position="86"/>
        <end position="97"/>
    </location>
</feature>
<feature type="compositionally biased region" description="Polar residues" evidence="1">
    <location>
        <begin position="115"/>
        <end position="132"/>
    </location>
</feature>
<evidence type="ECO:0000313" key="3">
    <source>
        <dbReference type="Proteomes" id="UP000623687"/>
    </source>
</evidence>